<feature type="compositionally biased region" description="Basic and acidic residues" evidence="1">
    <location>
        <begin position="170"/>
        <end position="194"/>
    </location>
</feature>
<protein>
    <submittedName>
        <fullName evidence="2">Uncharacterized protein</fullName>
    </submittedName>
</protein>
<dbReference type="AlphaFoldDB" id="A0A6A6HQG7"/>
<sequence length="203" mass="21764">MSPSAATNGAPRSHSHTLLLSSERASELVGALVVVGDDAADGEGYIVVDYVPVQVVGMAHHERGNAASGAKRRGRARFDGGHERCSASLSAIPPSPSVTSKSPEVSEYLPVLQANVYWDIAIPTSRYNDWNGSYKLIFSAIMSNEDKRALALALSDEPTKEQLSSSGKAAQDKRRENQELKEAKEKAEAKRKAEAVTAQEKTG</sequence>
<evidence type="ECO:0000313" key="3">
    <source>
        <dbReference type="Proteomes" id="UP000800094"/>
    </source>
</evidence>
<keyword evidence="3" id="KW-1185">Reference proteome</keyword>
<evidence type="ECO:0000256" key="1">
    <source>
        <dbReference type="SAM" id="MobiDB-lite"/>
    </source>
</evidence>
<organism evidence="2 3">
    <name type="scientific">Trematosphaeria pertusa</name>
    <dbReference type="NCBI Taxonomy" id="390896"/>
    <lineage>
        <taxon>Eukaryota</taxon>
        <taxon>Fungi</taxon>
        <taxon>Dikarya</taxon>
        <taxon>Ascomycota</taxon>
        <taxon>Pezizomycotina</taxon>
        <taxon>Dothideomycetes</taxon>
        <taxon>Pleosporomycetidae</taxon>
        <taxon>Pleosporales</taxon>
        <taxon>Massarineae</taxon>
        <taxon>Trematosphaeriaceae</taxon>
        <taxon>Trematosphaeria</taxon>
    </lineage>
</organism>
<dbReference type="Proteomes" id="UP000800094">
    <property type="component" value="Unassembled WGS sequence"/>
</dbReference>
<name>A0A6A6HQG7_9PLEO</name>
<accession>A0A6A6HQG7</accession>
<reference evidence="2" key="1">
    <citation type="journal article" date="2020" name="Stud. Mycol.">
        <title>101 Dothideomycetes genomes: a test case for predicting lifestyles and emergence of pathogens.</title>
        <authorList>
            <person name="Haridas S."/>
            <person name="Albert R."/>
            <person name="Binder M."/>
            <person name="Bloem J."/>
            <person name="Labutti K."/>
            <person name="Salamov A."/>
            <person name="Andreopoulos B."/>
            <person name="Baker S."/>
            <person name="Barry K."/>
            <person name="Bills G."/>
            <person name="Bluhm B."/>
            <person name="Cannon C."/>
            <person name="Castanera R."/>
            <person name="Culley D."/>
            <person name="Daum C."/>
            <person name="Ezra D."/>
            <person name="Gonzalez J."/>
            <person name="Henrissat B."/>
            <person name="Kuo A."/>
            <person name="Liang C."/>
            <person name="Lipzen A."/>
            <person name="Lutzoni F."/>
            <person name="Magnuson J."/>
            <person name="Mondo S."/>
            <person name="Nolan M."/>
            <person name="Ohm R."/>
            <person name="Pangilinan J."/>
            <person name="Park H.-J."/>
            <person name="Ramirez L."/>
            <person name="Alfaro M."/>
            <person name="Sun H."/>
            <person name="Tritt A."/>
            <person name="Yoshinaga Y."/>
            <person name="Zwiers L.-H."/>
            <person name="Turgeon B."/>
            <person name="Goodwin S."/>
            <person name="Spatafora J."/>
            <person name="Crous P."/>
            <person name="Grigoriev I."/>
        </authorList>
    </citation>
    <scope>NUCLEOTIDE SEQUENCE</scope>
    <source>
        <strain evidence="2">CBS 122368</strain>
    </source>
</reference>
<evidence type="ECO:0000313" key="2">
    <source>
        <dbReference type="EMBL" id="KAF2240257.1"/>
    </source>
</evidence>
<dbReference type="RefSeq" id="XP_033675261.1">
    <property type="nucleotide sequence ID" value="XM_033834285.1"/>
</dbReference>
<dbReference type="OrthoDB" id="3796223at2759"/>
<proteinExistence type="predicted"/>
<gene>
    <name evidence="2" type="ORF">BU26DRAFT_572937</name>
</gene>
<feature type="region of interest" description="Disordered" evidence="1">
    <location>
        <begin position="155"/>
        <end position="203"/>
    </location>
</feature>
<dbReference type="EMBL" id="ML987222">
    <property type="protein sequence ID" value="KAF2240257.1"/>
    <property type="molecule type" value="Genomic_DNA"/>
</dbReference>
<dbReference type="GeneID" id="54587615"/>